<sequence length="171" mass="19585">MLNWLKNQAHTKWADVPASQDGETLIHASAQEIYEKLDFASPANALRERGFKFGPGNPAYRIYELTDPDIPESRLVFEVTEADPQKHYAYRVLRYVEGNDSPVSEAEREYTIEPAPDGGHFLHLKETSMLEENVHRDEYVLARAQLNFRVFRNLARLKLHVELGANAASFK</sequence>
<reference evidence="1 2" key="1">
    <citation type="submission" date="2013-04" db="EMBL/GenBank/DDBJ databases">
        <title>Hyphomonas sp. T24B3 Genome Sequencing.</title>
        <authorList>
            <person name="Lai Q."/>
            <person name="Shao Z."/>
        </authorList>
    </citation>
    <scope>NUCLEOTIDE SEQUENCE [LARGE SCALE GENOMIC DNA]</scope>
    <source>
        <strain evidence="1 2">T24B3</strain>
    </source>
</reference>
<gene>
    <name evidence="1" type="ORF">HY3_13540</name>
</gene>
<dbReference type="RefSeq" id="WP_034824106.1">
    <property type="nucleotide sequence ID" value="NZ_AWFA01000003.1"/>
</dbReference>
<proteinExistence type="predicted"/>
<organism evidence="1 2">
    <name type="scientific">Hyphomonas pacifica</name>
    <dbReference type="NCBI Taxonomy" id="1280941"/>
    <lineage>
        <taxon>Bacteria</taxon>
        <taxon>Pseudomonadati</taxon>
        <taxon>Pseudomonadota</taxon>
        <taxon>Alphaproteobacteria</taxon>
        <taxon>Hyphomonadales</taxon>
        <taxon>Hyphomonadaceae</taxon>
        <taxon>Hyphomonas</taxon>
    </lineage>
</organism>
<dbReference type="EMBL" id="AWFB01000024">
    <property type="protein sequence ID" value="RAN33068.1"/>
    <property type="molecule type" value="Genomic_DNA"/>
</dbReference>
<evidence type="ECO:0000313" key="1">
    <source>
        <dbReference type="EMBL" id="RAN33068.1"/>
    </source>
</evidence>
<comment type="caution">
    <text evidence="1">The sequence shown here is derived from an EMBL/GenBank/DDBJ whole genome shotgun (WGS) entry which is preliminary data.</text>
</comment>
<name>A0A062U3B2_9PROT</name>
<dbReference type="OrthoDB" id="7618942at2"/>
<evidence type="ECO:0000313" key="2">
    <source>
        <dbReference type="Proteomes" id="UP000249123"/>
    </source>
</evidence>
<dbReference type="Proteomes" id="UP000249123">
    <property type="component" value="Unassembled WGS sequence"/>
</dbReference>
<keyword evidence="2" id="KW-1185">Reference proteome</keyword>
<protein>
    <submittedName>
        <fullName evidence="1">Uncharacterized protein</fullName>
    </submittedName>
</protein>
<dbReference type="STRING" id="1280941.HY2_07565"/>
<accession>A0A062U3B2</accession>
<dbReference type="AlphaFoldDB" id="A0A062U3B2"/>